<dbReference type="SMART" id="SM00487">
    <property type="entry name" value="DEXDc"/>
    <property type="match status" value="1"/>
</dbReference>
<dbReference type="Gene3D" id="3.40.50.300">
    <property type="entry name" value="P-loop containing nucleotide triphosphate hydrolases"/>
    <property type="match status" value="2"/>
</dbReference>
<dbReference type="InterPro" id="IPR007502">
    <property type="entry name" value="Helicase-assoc_dom"/>
</dbReference>
<dbReference type="PROSITE" id="PS51192">
    <property type="entry name" value="HELICASE_ATP_BIND_1"/>
    <property type="match status" value="1"/>
</dbReference>
<keyword evidence="4" id="KW-0378">Hydrolase</keyword>
<dbReference type="GO" id="GO:0008380">
    <property type="term" value="P:RNA splicing"/>
    <property type="evidence" value="ECO:0007669"/>
    <property type="project" value="UniProtKB-KW"/>
</dbReference>
<dbReference type="Proteomes" id="UP001431209">
    <property type="component" value="Unassembled WGS sequence"/>
</dbReference>
<dbReference type="FunFam" id="1.20.120.1080:FF:000001">
    <property type="entry name" value="Pre-mRNA-splicing factor ATP-dependent RNA helicase"/>
    <property type="match status" value="1"/>
</dbReference>
<evidence type="ECO:0000313" key="13">
    <source>
        <dbReference type="Proteomes" id="UP001431209"/>
    </source>
</evidence>
<gene>
    <name evidence="12" type="ORF">AKO1_008454</name>
</gene>
<feature type="region of interest" description="Disordered" evidence="9">
    <location>
        <begin position="38"/>
        <end position="73"/>
    </location>
</feature>
<evidence type="ECO:0000259" key="11">
    <source>
        <dbReference type="PROSITE" id="PS51194"/>
    </source>
</evidence>
<dbReference type="Pfam" id="PF04408">
    <property type="entry name" value="WHD_HA2"/>
    <property type="match status" value="1"/>
</dbReference>
<dbReference type="GO" id="GO:0003724">
    <property type="term" value="F:RNA helicase activity"/>
    <property type="evidence" value="ECO:0007669"/>
    <property type="project" value="UniProtKB-EC"/>
</dbReference>
<keyword evidence="6" id="KW-0067">ATP-binding</keyword>
<dbReference type="SMART" id="SM00490">
    <property type="entry name" value="HELICc"/>
    <property type="match status" value="1"/>
</dbReference>
<evidence type="ECO:0000256" key="7">
    <source>
        <dbReference type="ARBA" id="ARBA00023187"/>
    </source>
</evidence>
<dbReference type="CDD" id="cd17978">
    <property type="entry name" value="DEXHc_DHX33"/>
    <property type="match status" value="1"/>
</dbReference>
<evidence type="ECO:0000256" key="1">
    <source>
        <dbReference type="ARBA" id="ARBA00012552"/>
    </source>
</evidence>
<dbReference type="CDD" id="cd18791">
    <property type="entry name" value="SF2_C_RHA"/>
    <property type="match status" value="1"/>
</dbReference>
<evidence type="ECO:0000256" key="4">
    <source>
        <dbReference type="ARBA" id="ARBA00022801"/>
    </source>
</evidence>
<name>A0AAW2YMJ6_9EUKA</name>
<dbReference type="InterPro" id="IPR027417">
    <property type="entry name" value="P-loop_NTPase"/>
</dbReference>
<dbReference type="GO" id="GO:0003725">
    <property type="term" value="F:double-stranded RNA binding"/>
    <property type="evidence" value="ECO:0007669"/>
    <property type="project" value="TreeGrafter"/>
</dbReference>
<comment type="catalytic activity">
    <reaction evidence="8">
        <text>ATP + H2O = ADP + phosphate + H(+)</text>
        <dbReference type="Rhea" id="RHEA:13065"/>
        <dbReference type="ChEBI" id="CHEBI:15377"/>
        <dbReference type="ChEBI" id="CHEBI:15378"/>
        <dbReference type="ChEBI" id="CHEBI:30616"/>
        <dbReference type="ChEBI" id="CHEBI:43474"/>
        <dbReference type="ChEBI" id="CHEBI:456216"/>
        <dbReference type="EC" id="3.6.4.13"/>
    </reaction>
</comment>
<dbReference type="GO" id="GO:0005730">
    <property type="term" value="C:nucleolus"/>
    <property type="evidence" value="ECO:0007669"/>
    <property type="project" value="TreeGrafter"/>
</dbReference>
<reference evidence="12 13" key="1">
    <citation type="submission" date="2024-03" db="EMBL/GenBank/DDBJ databases">
        <title>The Acrasis kona genome and developmental transcriptomes reveal deep origins of eukaryotic multicellular pathways.</title>
        <authorList>
            <person name="Sheikh S."/>
            <person name="Fu C.-J."/>
            <person name="Brown M.W."/>
            <person name="Baldauf S.L."/>
        </authorList>
    </citation>
    <scope>NUCLEOTIDE SEQUENCE [LARGE SCALE GENOMIC DNA]</scope>
    <source>
        <strain evidence="12 13">ATCC MYA-3509</strain>
    </source>
</reference>
<dbReference type="FunFam" id="3.40.50.300:FF:000145">
    <property type="entry name" value="probable ATP-dependent RNA helicase DHX40"/>
    <property type="match status" value="1"/>
</dbReference>
<keyword evidence="3" id="KW-0547">Nucleotide-binding</keyword>
<evidence type="ECO:0000256" key="9">
    <source>
        <dbReference type="SAM" id="MobiDB-lite"/>
    </source>
</evidence>
<proteinExistence type="predicted"/>
<dbReference type="EC" id="3.6.4.13" evidence="1"/>
<dbReference type="SUPFAM" id="SSF52540">
    <property type="entry name" value="P-loop containing nucleoside triphosphate hydrolases"/>
    <property type="match status" value="1"/>
</dbReference>
<keyword evidence="13" id="KW-1185">Reference proteome</keyword>
<feature type="domain" description="Helicase ATP-binding" evidence="10">
    <location>
        <begin position="133"/>
        <end position="303"/>
    </location>
</feature>
<dbReference type="Pfam" id="PF00270">
    <property type="entry name" value="DEAD"/>
    <property type="match status" value="1"/>
</dbReference>
<protein>
    <recommendedName>
        <fullName evidence="1">RNA helicase</fullName>
        <ecNumber evidence="1">3.6.4.13</ecNumber>
    </recommendedName>
</protein>
<evidence type="ECO:0000256" key="6">
    <source>
        <dbReference type="ARBA" id="ARBA00022840"/>
    </source>
</evidence>
<keyword evidence="7" id="KW-0508">mRNA splicing</keyword>
<evidence type="ECO:0000256" key="8">
    <source>
        <dbReference type="ARBA" id="ARBA00047984"/>
    </source>
</evidence>
<dbReference type="GO" id="GO:0006397">
    <property type="term" value="P:mRNA processing"/>
    <property type="evidence" value="ECO:0007669"/>
    <property type="project" value="UniProtKB-KW"/>
</dbReference>
<dbReference type="AlphaFoldDB" id="A0AAW2YMJ6"/>
<keyword evidence="2" id="KW-0507">mRNA processing</keyword>
<dbReference type="GO" id="GO:0045943">
    <property type="term" value="P:positive regulation of transcription by RNA polymerase I"/>
    <property type="evidence" value="ECO:0007669"/>
    <property type="project" value="TreeGrafter"/>
</dbReference>
<feature type="compositionally biased region" description="Polar residues" evidence="9">
    <location>
        <begin position="787"/>
        <end position="799"/>
    </location>
</feature>
<dbReference type="Gene3D" id="1.20.120.1080">
    <property type="match status" value="1"/>
</dbReference>
<dbReference type="InterPro" id="IPR014001">
    <property type="entry name" value="Helicase_ATP-bd"/>
</dbReference>
<dbReference type="Pfam" id="PF00271">
    <property type="entry name" value="Helicase_C"/>
    <property type="match status" value="1"/>
</dbReference>
<evidence type="ECO:0000256" key="2">
    <source>
        <dbReference type="ARBA" id="ARBA00022664"/>
    </source>
</evidence>
<dbReference type="PANTHER" id="PTHR18934">
    <property type="entry name" value="ATP-DEPENDENT RNA HELICASE"/>
    <property type="match status" value="1"/>
</dbReference>
<dbReference type="PANTHER" id="PTHR18934:SF118">
    <property type="entry name" value="ATP-DEPENDENT RNA HELICASE DHX33"/>
    <property type="match status" value="1"/>
</dbReference>
<sequence>MVFKGRLSGETVPSDTTVRKRKAIKTAPVKTSFVNGNKVVVEEPAEEDVQDYKDDSYTDDYEEQYDEEPEEHQANIDTTTPILRKRKKHKKMSQFSHHHVKEEMTPEEKKQVFDKIQTERKNLPIYAAREALLKEITQNPALVVVGETGSGKTTQLPQYILENFLQDENTEDRIPTVAITQPRRVAAVSIARRVAEEMGVTLGSKVGYSIRFEDCSDPTDTRLKYMTDGMLLRESQIDPLLSKYTVIILDEAHERTLHTDILFGVIKGIMKKRSDLKLIVMSATLEAKLFSDFFDAAKIVYVSGRQYPVQIYYADEEQLDYVDSCITAALQIHLDESAMSPSVSTGDILVFLTGQEEIESVSKILDERARLLPPECLKLLVCPIFANLPSEKQMEVFDPAPPGCRKVILATNIAETSITINGIRFVIDSGLVKSKAYNPKNGLEILKVCNVSKASARQRSGRAGRESAGKCYRLYPEQSHQGLEDYTVPEILRCNLCSVILQLKSMGIKDIMKFDFMNTPSSSGLIKSLEQLLSLGALDKKGDLTPLGTQMSQFPLDPMYALTLIQSQKMNCVQEVLSVVSMLSVETIFYAPQTKRVEANKNKMKFASKTGDHLTLLRVYQEYQAVKKNSNASELQRWCQEHFINYRSMSKVCEVRQQLKEHLESMNIGLTSCGRDLNQVRRCLCAGFFMNAAVRVPNKRMYKTLVSQLEVRIHPSSVLSDPFPDCLIFNQVIMTSNQYIRDVTAIDSAWLPELAPSVYRGHLLDQTNIMVEEQKKAELAKKEKSKTNAPKTFSVQRSL</sequence>
<dbReference type="InterPro" id="IPR001650">
    <property type="entry name" value="Helicase_C-like"/>
</dbReference>
<dbReference type="GO" id="GO:0005524">
    <property type="term" value="F:ATP binding"/>
    <property type="evidence" value="ECO:0007669"/>
    <property type="project" value="UniProtKB-KW"/>
</dbReference>
<dbReference type="EMBL" id="JAOPGA020000323">
    <property type="protein sequence ID" value="KAL0478156.1"/>
    <property type="molecule type" value="Genomic_DNA"/>
</dbReference>
<feature type="region of interest" description="Disordered" evidence="9">
    <location>
        <begin position="779"/>
        <end position="799"/>
    </location>
</feature>
<feature type="region of interest" description="Disordered" evidence="9">
    <location>
        <begin position="1"/>
        <end position="20"/>
    </location>
</feature>
<dbReference type="PROSITE" id="PS51194">
    <property type="entry name" value="HELICASE_CTER"/>
    <property type="match status" value="1"/>
</dbReference>
<evidence type="ECO:0000259" key="10">
    <source>
        <dbReference type="PROSITE" id="PS51192"/>
    </source>
</evidence>
<dbReference type="InterPro" id="IPR011709">
    <property type="entry name" value="DEAD-box_helicase_OB_fold"/>
</dbReference>
<feature type="domain" description="Helicase C-terminal" evidence="11">
    <location>
        <begin position="333"/>
        <end position="507"/>
    </location>
</feature>
<dbReference type="FunFam" id="3.40.50.300:FF:000615">
    <property type="entry name" value="pre-mRNA-splicing factor ATP-dependent RNA helicase DEAH7"/>
    <property type="match status" value="1"/>
</dbReference>
<keyword evidence="5 12" id="KW-0347">Helicase</keyword>
<evidence type="ECO:0000256" key="3">
    <source>
        <dbReference type="ARBA" id="ARBA00022741"/>
    </source>
</evidence>
<dbReference type="Pfam" id="PF21010">
    <property type="entry name" value="HA2_C"/>
    <property type="match status" value="1"/>
</dbReference>
<dbReference type="Pfam" id="PF07717">
    <property type="entry name" value="OB_NTP_bind"/>
    <property type="match status" value="1"/>
</dbReference>
<evidence type="ECO:0000256" key="5">
    <source>
        <dbReference type="ARBA" id="ARBA00022806"/>
    </source>
</evidence>
<dbReference type="InterPro" id="IPR048333">
    <property type="entry name" value="HA2_WH"/>
</dbReference>
<accession>A0AAW2YMJ6</accession>
<feature type="compositionally biased region" description="Acidic residues" evidence="9">
    <location>
        <begin position="57"/>
        <end position="70"/>
    </location>
</feature>
<dbReference type="InterPro" id="IPR011545">
    <property type="entry name" value="DEAD/DEAH_box_helicase_dom"/>
</dbReference>
<evidence type="ECO:0000313" key="12">
    <source>
        <dbReference type="EMBL" id="KAL0478156.1"/>
    </source>
</evidence>
<dbReference type="SMART" id="SM00847">
    <property type="entry name" value="HA2"/>
    <property type="match status" value="1"/>
</dbReference>
<comment type="caution">
    <text evidence="12">The sequence shown here is derived from an EMBL/GenBank/DDBJ whole genome shotgun (WGS) entry which is preliminary data.</text>
</comment>
<organism evidence="12 13">
    <name type="scientific">Acrasis kona</name>
    <dbReference type="NCBI Taxonomy" id="1008807"/>
    <lineage>
        <taxon>Eukaryota</taxon>
        <taxon>Discoba</taxon>
        <taxon>Heterolobosea</taxon>
        <taxon>Tetramitia</taxon>
        <taxon>Eutetramitia</taxon>
        <taxon>Acrasidae</taxon>
        <taxon>Acrasis</taxon>
    </lineage>
</organism>
<dbReference type="GO" id="GO:0016787">
    <property type="term" value="F:hydrolase activity"/>
    <property type="evidence" value="ECO:0007669"/>
    <property type="project" value="UniProtKB-KW"/>
</dbReference>